<feature type="region of interest" description="Disordered" evidence="1">
    <location>
        <begin position="92"/>
        <end position="134"/>
    </location>
</feature>
<evidence type="ECO:0000313" key="3">
    <source>
        <dbReference type="Proteomes" id="UP000186364"/>
    </source>
</evidence>
<dbReference type="Pfam" id="PF11162">
    <property type="entry name" value="DUF2946"/>
    <property type="match status" value="1"/>
</dbReference>
<accession>A0A1Q9B1P7</accession>
<dbReference type="EMBL" id="MKIP01000029">
    <property type="protein sequence ID" value="OLP61937.1"/>
    <property type="molecule type" value="Genomic_DNA"/>
</dbReference>
<reference evidence="2 3" key="1">
    <citation type="submission" date="2016-09" db="EMBL/GenBank/DDBJ databases">
        <title>Rhizobium sp. nov., a novel species isolated from the rice rhizosphere.</title>
        <authorList>
            <person name="Zhao J."/>
            <person name="Zhang X."/>
        </authorList>
    </citation>
    <scope>NUCLEOTIDE SEQUENCE [LARGE SCALE GENOMIC DNA]</scope>
    <source>
        <strain evidence="2 3">1.7048</strain>
    </source>
</reference>
<sequence>MQMIRRMVRDKGTGGAIAWALVCLLILQGLLGQMAQGAMAAAMADPLKVICVTQGIGLAAADETDGGPHKKAPECPCADLCRLSASHVALPATPPRMPQPALARTSAPTPSRPAPAPATVRGLSGQPRAPPFFS</sequence>
<proteinExistence type="predicted"/>
<keyword evidence="3" id="KW-1185">Reference proteome</keyword>
<evidence type="ECO:0000313" key="2">
    <source>
        <dbReference type="EMBL" id="OLP61937.1"/>
    </source>
</evidence>
<organism evidence="2 3">
    <name type="scientific">Xaviernesmea oryzae</name>
    <dbReference type="NCBI Taxonomy" id="464029"/>
    <lineage>
        <taxon>Bacteria</taxon>
        <taxon>Pseudomonadati</taxon>
        <taxon>Pseudomonadota</taxon>
        <taxon>Alphaproteobacteria</taxon>
        <taxon>Hyphomicrobiales</taxon>
        <taxon>Rhizobiaceae</taxon>
        <taxon>Rhizobium/Agrobacterium group</taxon>
        <taxon>Xaviernesmea</taxon>
    </lineage>
</organism>
<comment type="caution">
    <text evidence="2">The sequence shown here is derived from an EMBL/GenBank/DDBJ whole genome shotgun (WGS) entry which is preliminary data.</text>
</comment>
<dbReference type="InterPro" id="IPR021333">
    <property type="entry name" value="DUF2946"/>
</dbReference>
<evidence type="ECO:0008006" key="4">
    <source>
        <dbReference type="Google" id="ProtNLM"/>
    </source>
</evidence>
<name>A0A1Q9B1P7_9HYPH</name>
<gene>
    <name evidence="2" type="ORF">BJF93_07365</name>
</gene>
<dbReference type="AlphaFoldDB" id="A0A1Q9B1P7"/>
<protein>
    <recommendedName>
        <fullName evidence="4">DUF2946 domain-containing protein</fullName>
    </recommendedName>
</protein>
<dbReference type="Proteomes" id="UP000186364">
    <property type="component" value="Unassembled WGS sequence"/>
</dbReference>
<evidence type="ECO:0000256" key="1">
    <source>
        <dbReference type="SAM" id="MobiDB-lite"/>
    </source>
</evidence>